<dbReference type="GO" id="GO:0004820">
    <property type="term" value="F:glycine-tRNA ligase activity"/>
    <property type="evidence" value="ECO:0007669"/>
    <property type="project" value="UniProtKB-EC"/>
</dbReference>
<dbReference type="Proteomes" id="UP000254191">
    <property type="component" value="Unassembled WGS sequence"/>
</dbReference>
<dbReference type="EC" id="6.1.1.14" evidence="1"/>
<keyword evidence="1" id="KW-0030">Aminoacyl-tRNA synthetase</keyword>
<dbReference type="AlphaFoldDB" id="A0A379GDE4"/>
<protein>
    <submittedName>
        <fullName evidence="1">Glycyl-tRNA synthetase subunit beta</fullName>
        <ecNumber evidence="1">6.1.1.14</ecNumber>
    </submittedName>
</protein>
<evidence type="ECO:0000313" key="1">
    <source>
        <dbReference type="EMBL" id="SUC38946.1"/>
    </source>
</evidence>
<evidence type="ECO:0000313" key="2">
    <source>
        <dbReference type="Proteomes" id="UP000254191"/>
    </source>
</evidence>
<name>A0A379GDE4_PROMI</name>
<organism evidence="1 2">
    <name type="scientific">Proteus mirabilis</name>
    <dbReference type="NCBI Taxonomy" id="584"/>
    <lineage>
        <taxon>Bacteria</taxon>
        <taxon>Pseudomonadati</taxon>
        <taxon>Pseudomonadota</taxon>
        <taxon>Gammaproteobacteria</taxon>
        <taxon>Enterobacterales</taxon>
        <taxon>Morganellaceae</taxon>
        <taxon>Proteus</taxon>
    </lineage>
</organism>
<sequence>MTTETFLVEIGTEELPPKALRSLAESFATHFTAELDNAILLMVMYLGLPLLVV</sequence>
<gene>
    <name evidence="1" type="primary">glyS_1</name>
    <name evidence="1" type="ORF">NCTC11938_03237</name>
</gene>
<proteinExistence type="predicted"/>
<keyword evidence="1" id="KW-0436">Ligase</keyword>
<dbReference type="EMBL" id="UGTS01000005">
    <property type="protein sequence ID" value="SUC38946.1"/>
    <property type="molecule type" value="Genomic_DNA"/>
</dbReference>
<reference evidence="1 2" key="1">
    <citation type="submission" date="2018-06" db="EMBL/GenBank/DDBJ databases">
        <authorList>
            <consortium name="Pathogen Informatics"/>
            <person name="Doyle S."/>
        </authorList>
    </citation>
    <scope>NUCLEOTIDE SEQUENCE [LARGE SCALE GENOMIC DNA]</scope>
    <source>
        <strain evidence="1 2">NCTC11938</strain>
    </source>
</reference>
<accession>A0A379GDE4</accession>